<evidence type="ECO:0000256" key="7">
    <source>
        <dbReference type="ARBA" id="ARBA00023146"/>
    </source>
</evidence>
<accession>A0AAW1SSU7</accession>
<proteinExistence type="inferred from homology"/>
<protein>
    <recommendedName>
        <fullName evidence="2">tryptophan--tRNA ligase</fullName>
        <ecNumber evidence="2">6.1.1.2</ecNumber>
    </recommendedName>
    <alternativeName>
        <fullName evidence="8">Tryptophanyl-tRNA synthetase</fullName>
    </alternativeName>
</protein>
<keyword evidence="7 9" id="KW-0030">Aminoacyl-tRNA synthetase</keyword>
<dbReference type="GO" id="GO:0005524">
    <property type="term" value="F:ATP binding"/>
    <property type="evidence" value="ECO:0007669"/>
    <property type="project" value="UniProtKB-KW"/>
</dbReference>
<dbReference type="GO" id="GO:0005737">
    <property type="term" value="C:cytoplasm"/>
    <property type="evidence" value="ECO:0007669"/>
    <property type="project" value="TreeGrafter"/>
</dbReference>
<dbReference type="GO" id="GO:0006436">
    <property type="term" value="P:tryptophanyl-tRNA aminoacylation"/>
    <property type="evidence" value="ECO:0007669"/>
    <property type="project" value="InterPro"/>
</dbReference>
<keyword evidence="12" id="KW-1185">Reference proteome</keyword>
<organism evidence="11 12">
    <name type="scientific">Apatococcus fuscideae</name>
    <dbReference type="NCBI Taxonomy" id="2026836"/>
    <lineage>
        <taxon>Eukaryota</taxon>
        <taxon>Viridiplantae</taxon>
        <taxon>Chlorophyta</taxon>
        <taxon>core chlorophytes</taxon>
        <taxon>Trebouxiophyceae</taxon>
        <taxon>Chlorellales</taxon>
        <taxon>Chlorellaceae</taxon>
        <taxon>Apatococcus</taxon>
    </lineage>
</organism>
<dbReference type="PRINTS" id="PR01039">
    <property type="entry name" value="TRNASYNTHTRP"/>
</dbReference>
<dbReference type="InterPro" id="IPR002305">
    <property type="entry name" value="aa-tRNA-synth_Ic"/>
</dbReference>
<keyword evidence="4 9" id="KW-0547">Nucleotide-binding</keyword>
<evidence type="ECO:0000256" key="1">
    <source>
        <dbReference type="ARBA" id="ARBA00005594"/>
    </source>
</evidence>
<feature type="region of interest" description="Disordered" evidence="10">
    <location>
        <begin position="32"/>
        <end position="59"/>
    </location>
</feature>
<evidence type="ECO:0000256" key="10">
    <source>
        <dbReference type="SAM" id="MobiDB-lite"/>
    </source>
</evidence>
<evidence type="ECO:0000256" key="6">
    <source>
        <dbReference type="ARBA" id="ARBA00022917"/>
    </source>
</evidence>
<evidence type="ECO:0000256" key="5">
    <source>
        <dbReference type="ARBA" id="ARBA00022840"/>
    </source>
</evidence>
<dbReference type="SUPFAM" id="SSF52374">
    <property type="entry name" value="Nucleotidylyl transferase"/>
    <property type="match status" value="1"/>
</dbReference>
<dbReference type="InterPro" id="IPR002306">
    <property type="entry name" value="Trp-tRNA-ligase"/>
</dbReference>
<dbReference type="AlphaFoldDB" id="A0AAW1SSU7"/>
<evidence type="ECO:0000313" key="11">
    <source>
        <dbReference type="EMBL" id="KAK9858034.1"/>
    </source>
</evidence>
<dbReference type="PANTHER" id="PTHR10055">
    <property type="entry name" value="TRYPTOPHANYL-TRNA SYNTHETASE"/>
    <property type="match status" value="1"/>
</dbReference>
<comment type="caution">
    <text evidence="11">The sequence shown here is derived from an EMBL/GenBank/DDBJ whole genome shotgun (WGS) entry which is preliminary data.</text>
</comment>
<keyword evidence="6 9" id="KW-0648">Protein biosynthesis</keyword>
<evidence type="ECO:0000256" key="8">
    <source>
        <dbReference type="ARBA" id="ARBA00030268"/>
    </source>
</evidence>
<reference evidence="11 12" key="1">
    <citation type="journal article" date="2024" name="Nat. Commun.">
        <title>Phylogenomics reveals the evolutionary origins of lichenization in chlorophyte algae.</title>
        <authorList>
            <person name="Puginier C."/>
            <person name="Libourel C."/>
            <person name="Otte J."/>
            <person name="Skaloud P."/>
            <person name="Haon M."/>
            <person name="Grisel S."/>
            <person name="Petersen M."/>
            <person name="Berrin J.G."/>
            <person name="Delaux P.M."/>
            <person name="Dal Grande F."/>
            <person name="Keller J."/>
        </authorList>
    </citation>
    <scope>NUCLEOTIDE SEQUENCE [LARGE SCALE GENOMIC DNA]</scope>
    <source>
        <strain evidence="11 12">SAG 2523</strain>
    </source>
</reference>
<gene>
    <name evidence="11" type="ORF">WJX84_008245</name>
</gene>
<dbReference type="Pfam" id="PF00579">
    <property type="entry name" value="tRNA-synt_1b"/>
    <property type="match status" value="1"/>
</dbReference>
<dbReference type="Gene3D" id="3.40.50.620">
    <property type="entry name" value="HUPs"/>
    <property type="match status" value="2"/>
</dbReference>
<dbReference type="InterPro" id="IPR001412">
    <property type="entry name" value="aa-tRNA-synth_I_CS"/>
</dbReference>
<evidence type="ECO:0000256" key="9">
    <source>
        <dbReference type="RuleBase" id="RU363036"/>
    </source>
</evidence>
<evidence type="ECO:0000256" key="2">
    <source>
        <dbReference type="ARBA" id="ARBA00013161"/>
    </source>
</evidence>
<dbReference type="EMBL" id="JALJOV010000937">
    <property type="protein sequence ID" value="KAK9858034.1"/>
    <property type="molecule type" value="Genomic_DNA"/>
</dbReference>
<keyword evidence="3 9" id="KW-0436">Ligase</keyword>
<dbReference type="GO" id="GO:0048608">
    <property type="term" value="P:reproductive structure development"/>
    <property type="evidence" value="ECO:0007669"/>
    <property type="project" value="UniProtKB-ARBA"/>
</dbReference>
<comment type="similarity">
    <text evidence="1 9">Belongs to the class-I aminoacyl-tRNA synthetase family.</text>
</comment>
<sequence length="412" mass="46608">MAHISPSHRCIAPGSLQLAPVHVGITATAAADGRPRVKHSPRDLADADLASPDPCTSNLQTSRELLTGKSSMENGKQAAAQQVITPWLVESGGADLEYHKICQEFGASLISQDLVRRVERLTKAKAYRFLRRGIFFAHRDLEALLDHYEASQPFYLYTGRGPSSEALHLGHLVPFHFTAWMQRTFKVPLVIQLTDDEKFLWRGLSLPESERLAFENAKDIIACGFDPDLTFIFSDYDYIGGDFYWNITQIQRLVTFNSNVKCLIPCAIDQDPYFRMTRDVAPRLGGLRKDECKRPDQRCLRHRHARGDQGESLQARLLWGKDTLEQQLSEGADLSTDVPFKWLSFFLEDDEELADIGRRYATGDRAMLTGHVKQRLVEVLTDLVQQHQKARAAVTDADVHHFMAVRPMTHPI</sequence>
<evidence type="ECO:0000313" key="12">
    <source>
        <dbReference type="Proteomes" id="UP001485043"/>
    </source>
</evidence>
<name>A0AAW1SSU7_9CHLO</name>
<dbReference type="EC" id="6.1.1.2" evidence="2"/>
<dbReference type="GO" id="GO:0009791">
    <property type="term" value="P:post-embryonic development"/>
    <property type="evidence" value="ECO:0007669"/>
    <property type="project" value="UniProtKB-ARBA"/>
</dbReference>
<evidence type="ECO:0000256" key="3">
    <source>
        <dbReference type="ARBA" id="ARBA00022598"/>
    </source>
</evidence>
<keyword evidence="5 9" id="KW-0067">ATP-binding</keyword>
<dbReference type="InterPro" id="IPR014729">
    <property type="entry name" value="Rossmann-like_a/b/a_fold"/>
</dbReference>
<evidence type="ECO:0000256" key="4">
    <source>
        <dbReference type="ARBA" id="ARBA00022741"/>
    </source>
</evidence>
<dbReference type="PROSITE" id="PS00178">
    <property type="entry name" value="AA_TRNA_LIGASE_I"/>
    <property type="match status" value="1"/>
</dbReference>
<dbReference type="PANTHER" id="PTHR10055:SF1">
    <property type="entry name" value="TRYPTOPHAN--TRNA LIGASE, CYTOPLASMIC"/>
    <property type="match status" value="1"/>
</dbReference>
<dbReference type="Gene3D" id="1.10.240.10">
    <property type="entry name" value="Tyrosyl-Transfer RNA Synthetase"/>
    <property type="match status" value="1"/>
</dbReference>
<dbReference type="GO" id="GO:0004830">
    <property type="term" value="F:tryptophan-tRNA ligase activity"/>
    <property type="evidence" value="ECO:0007669"/>
    <property type="project" value="UniProtKB-EC"/>
</dbReference>
<dbReference type="Proteomes" id="UP001485043">
    <property type="component" value="Unassembled WGS sequence"/>
</dbReference>